<gene>
    <name evidence="1" type="ORF">OE229_02830</name>
</gene>
<evidence type="ECO:0000313" key="2">
    <source>
        <dbReference type="Proteomes" id="UP001062223"/>
    </source>
</evidence>
<dbReference type="AlphaFoldDB" id="A0A9Q9PAC2"/>
<dbReference type="Proteomes" id="UP001062223">
    <property type="component" value="Chromosome"/>
</dbReference>
<dbReference type="EMBL" id="CP106879">
    <property type="protein sequence ID" value="UYC81415.1"/>
    <property type="molecule type" value="Genomic_DNA"/>
</dbReference>
<evidence type="ECO:0000313" key="1">
    <source>
        <dbReference type="EMBL" id="UYC81415.1"/>
    </source>
</evidence>
<dbReference type="KEGG" id="cpoi:OE229_02830"/>
<accession>A0A9Q9PAC2</accession>
<protein>
    <submittedName>
        <fullName evidence="1">Helix-turn-helix domain-containing protein</fullName>
    </submittedName>
</protein>
<dbReference type="RefSeq" id="WP_262139642.1">
    <property type="nucleotide sequence ID" value="NZ_CP106879.1"/>
</dbReference>
<organism evidence="1 2">
    <name type="scientific">Curtobacterium poinsettiae</name>
    <dbReference type="NCBI Taxonomy" id="159612"/>
    <lineage>
        <taxon>Bacteria</taxon>
        <taxon>Bacillati</taxon>
        <taxon>Actinomycetota</taxon>
        <taxon>Actinomycetes</taxon>
        <taxon>Micrococcales</taxon>
        <taxon>Microbacteriaceae</taxon>
        <taxon>Curtobacterium</taxon>
    </lineage>
</organism>
<proteinExistence type="predicted"/>
<sequence>MDKADVDEGFVEVRYLLRQSASDARMARAQLLALTDAGVTQRDAAARVGVPFGTLTSWLRVARQERDGLR</sequence>
<reference evidence="1" key="1">
    <citation type="submission" date="2022-09" db="EMBL/GenBank/DDBJ databases">
        <title>Taxonomy of Curtobacterium flaccumfaciens.</title>
        <authorList>
            <person name="Osdaghi E."/>
            <person name="Taghavi S.M."/>
            <person name="Hamidizade M."/>
            <person name="Abachi H."/>
            <person name="Fazliarab A."/>
            <person name="Baeyen S."/>
            <person name="Portier P."/>
            <person name="Van Vaerenbergh J."/>
            <person name="Jacques M.-A."/>
        </authorList>
    </citation>
    <scope>NUCLEOTIDE SEQUENCE</scope>
    <source>
        <strain evidence="1">AGQB46</strain>
    </source>
</reference>
<name>A0A9Q9PAC2_9MICO</name>